<name>A0A645GIL5_9ZZZZ</name>
<dbReference type="EMBL" id="VSSQ01075477">
    <property type="protein sequence ID" value="MPN26066.1"/>
    <property type="molecule type" value="Genomic_DNA"/>
</dbReference>
<protein>
    <submittedName>
        <fullName evidence="1">Uncharacterized protein</fullName>
    </submittedName>
</protein>
<accession>A0A645GIL5</accession>
<comment type="caution">
    <text evidence="1">The sequence shown here is derived from an EMBL/GenBank/DDBJ whole genome shotgun (WGS) entry which is preliminary data.</text>
</comment>
<evidence type="ECO:0000313" key="1">
    <source>
        <dbReference type="EMBL" id="MPN26066.1"/>
    </source>
</evidence>
<proteinExistence type="predicted"/>
<gene>
    <name evidence="1" type="ORF">SDC9_173488</name>
</gene>
<organism evidence="1">
    <name type="scientific">bioreactor metagenome</name>
    <dbReference type="NCBI Taxonomy" id="1076179"/>
    <lineage>
        <taxon>unclassified sequences</taxon>
        <taxon>metagenomes</taxon>
        <taxon>ecological metagenomes</taxon>
    </lineage>
</organism>
<reference evidence="1" key="1">
    <citation type="submission" date="2019-08" db="EMBL/GenBank/DDBJ databases">
        <authorList>
            <person name="Kucharzyk K."/>
            <person name="Murdoch R.W."/>
            <person name="Higgins S."/>
            <person name="Loffler F."/>
        </authorList>
    </citation>
    <scope>NUCLEOTIDE SEQUENCE</scope>
</reference>
<dbReference type="AlphaFoldDB" id="A0A645GIL5"/>
<sequence>MIMNETSSHWLNWSGWLCYTGYLSPTAQVFCPAAEVAPLYSSGVTENNARERWSVTQMRVFKSAYTENFKGCYKGNYNGTWAPSWGDVTDQRCINFKRVSMPTEFFLLGDLTPSSGASSGVSHARWFWHSSHSFWRIHNKNNVNMLFADGHVAAWTIPQIKLLIHPDAMFL</sequence>